<dbReference type="PROSITE" id="PS50850">
    <property type="entry name" value="MFS"/>
    <property type="match status" value="1"/>
</dbReference>
<feature type="transmembrane region" description="Helical" evidence="6">
    <location>
        <begin position="94"/>
        <end position="114"/>
    </location>
</feature>
<comment type="caution">
    <text evidence="8">The sequence shown here is derived from an EMBL/GenBank/DDBJ whole genome shotgun (WGS) entry which is preliminary data.</text>
</comment>
<dbReference type="PANTHER" id="PTHR48021">
    <property type="match status" value="1"/>
</dbReference>
<dbReference type="InterPro" id="IPR036259">
    <property type="entry name" value="MFS_trans_sf"/>
</dbReference>
<dbReference type="InterPro" id="IPR050549">
    <property type="entry name" value="MFS_Trehalose_Transporter"/>
</dbReference>
<organism evidence="8 9">
    <name type="scientific">Halocaridina rubra</name>
    <name type="common">Hawaiian red shrimp</name>
    <dbReference type="NCBI Taxonomy" id="373956"/>
    <lineage>
        <taxon>Eukaryota</taxon>
        <taxon>Metazoa</taxon>
        <taxon>Ecdysozoa</taxon>
        <taxon>Arthropoda</taxon>
        <taxon>Crustacea</taxon>
        <taxon>Multicrustacea</taxon>
        <taxon>Malacostraca</taxon>
        <taxon>Eumalacostraca</taxon>
        <taxon>Eucarida</taxon>
        <taxon>Decapoda</taxon>
        <taxon>Pleocyemata</taxon>
        <taxon>Caridea</taxon>
        <taxon>Atyoidea</taxon>
        <taxon>Atyidae</taxon>
        <taxon>Halocaridina</taxon>
    </lineage>
</organism>
<accession>A0AAN8ZSE9</accession>
<evidence type="ECO:0000259" key="7">
    <source>
        <dbReference type="PROSITE" id="PS50850"/>
    </source>
</evidence>
<dbReference type="AlphaFoldDB" id="A0AAN8ZSE9"/>
<feature type="transmembrane region" description="Helical" evidence="6">
    <location>
        <begin position="322"/>
        <end position="341"/>
    </location>
</feature>
<dbReference type="GO" id="GO:0016020">
    <property type="term" value="C:membrane"/>
    <property type="evidence" value="ECO:0007669"/>
    <property type="project" value="UniProtKB-SubCell"/>
</dbReference>
<dbReference type="InterPro" id="IPR020846">
    <property type="entry name" value="MFS_dom"/>
</dbReference>
<feature type="transmembrane region" description="Helical" evidence="6">
    <location>
        <begin position="348"/>
        <end position="370"/>
    </location>
</feature>
<keyword evidence="2 6" id="KW-0812">Transmembrane</keyword>
<evidence type="ECO:0000313" key="9">
    <source>
        <dbReference type="Proteomes" id="UP001381693"/>
    </source>
</evidence>
<protein>
    <recommendedName>
        <fullName evidence="7">Major facilitator superfamily (MFS) profile domain-containing protein</fullName>
    </recommendedName>
</protein>
<evidence type="ECO:0000256" key="2">
    <source>
        <dbReference type="ARBA" id="ARBA00022692"/>
    </source>
</evidence>
<dbReference type="Pfam" id="PF00083">
    <property type="entry name" value="Sugar_tr"/>
    <property type="match status" value="1"/>
</dbReference>
<dbReference type="GO" id="GO:0022857">
    <property type="term" value="F:transmembrane transporter activity"/>
    <property type="evidence" value="ECO:0007669"/>
    <property type="project" value="InterPro"/>
</dbReference>
<name>A0AAN8ZSE9_HALRR</name>
<keyword evidence="5" id="KW-0175">Coiled coil</keyword>
<comment type="subcellular location">
    <subcellularLocation>
        <location evidence="1">Membrane</location>
        <topology evidence="1">Multi-pass membrane protein</topology>
    </subcellularLocation>
</comment>
<evidence type="ECO:0000256" key="4">
    <source>
        <dbReference type="ARBA" id="ARBA00023136"/>
    </source>
</evidence>
<feature type="coiled-coil region" evidence="5">
    <location>
        <begin position="243"/>
        <end position="270"/>
    </location>
</feature>
<feature type="transmembrane region" description="Helical" evidence="6">
    <location>
        <begin position="201"/>
        <end position="223"/>
    </location>
</feature>
<evidence type="ECO:0000256" key="5">
    <source>
        <dbReference type="SAM" id="Coils"/>
    </source>
</evidence>
<dbReference type="Gene3D" id="1.20.1250.20">
    <property type="entry name" value="MFS general substrate transporter like domains"/>
    <property type="match status" value="1"/>
</dbReference>
<dbReference type="EMBL" id="JAXCGZ010019082">
    <property type="protein sequence ID" value="KAK7066651.1"/>
    <property type="molecule type" value="Genomic_DNA"/>
</dbReference>
<feature type="transmembrane region" description="Helical" evidence="6">
    <location>
        <begin position="121"/>
        <end position="138"/>
    </location>
</feature>
<evidence type="ECO:0000256" key="6">
    <source>
        <dbReference type="SAM" id="Phobius"/>
    </source>
</evidence>
<evidence type="ECO:0000256" key="1">
    <source>
        <dbReference type="ARBA" id="ARBA00004141"/>
    </source>
</evidence>
<proteinExistence type="predicted"/>
<feature type="transmembrane region" description="Helical" evidence="6">
    <location>
        <begin position="43"/>
        <end position="62"/>
    </location>
</feature>
<keyword evidence="4 6" id="KW-0472">Membrane</keyword>
<keyword evidence="3 6" id="KW-1133">Transmembrane helix</keyword>
<dbReference type="InterPro" id="IPR005828">
    <property type="entry name" value="MFS_sugar_transport-like"/>
</dbReference>
<feature type="transmembrane region" description="Helical" evidence="6">
    <location>
        <begin position="144"/>
        <end position="165"/>
    </location>
</feature>
<dbReference type="SUPFAM" id="SSF103473">
    <property type="entry name" value="MFS general substrate transporter"/>
    <property type="match status" value="1"/>
</dbReference>
<evidence type="ECO:0000313" key="8">
    <source>
        <dbReference type="EMBL" id="KAK7066651.1"/>
    </source>
</evidence>
<dbReference type="PANTHER" id="PTHR48021:SF1">
    <property type="entry name" value="GH07001P-RELATED"/>
    <property type="match status" value="1"/>
</dbReference>
<feature type="transmembrane region" description="Helical" evidence="6">
    <location>
        <begin position="172"/>
        <end position="195"/>
    </location>
</feature>
<gene>
    <name evidence="8" type="ORF">SK128_010979</name>
</gene>
<dbReference type="Proteomes" id="UP001381693">
    <property type="component" value="Unassembled WGS sequence"/>
</dbReference>
<evidence type="ECO:0000256" key="3">
    <source>
        <dbReference type="ARBA" id="ARBA00022989"/>
    </source>
</evidence>
<feature type="transmembrane region" description="Helical" evidence="6">
    <location>
        <begin position="280"/>
        <end position="302"/>
    </location>
</feature>
<feature type="domain" description="Major facilitator superfamily (MFS) profile" evidence="7">
    <location>
        <begin position="45"/>
        <end position="393"/>
    </location>
</feature>
<keyword evidence="9" id="KW-1185">Reference proteome</keyword>
<reference evidence="8 9" key="1">
    <citation type="submission" date="2023-11" db="EMBL/GenBank/DDBJ databases">
        <title>Halocaridina rubra genome assembly.</title>
        <authorList>
            <person name="Smith C."/>
        </authorList>
    </citation>
    <scope>NUCLEOTIDE SEQUENCE [LARGE SCALE GENOMIC DNA]</scope>
    <source>
        <strain evidence="8">EP-1</strain>
        <tissue evidence="8">Whole</tissue>
    </source>
</reference>
<sequence>MDDQDSRGKSWIQQITPTLENKGIKENDTQPAMEKRLRYIKQVGLFLTAALGHWNFGLSVSWPNTLVSDLQIDNLTLFGTELQLEDWELDMTSSMVYIGGLLGYVLSGWLVDWLGRRQSMMVLVLPATVGWLLVALAVNSTMILIGRFTVGLAYAVLIVSVRTYLVEISDTAIRGVAGLATEVMMGIGSITAIGLGISLSWYHIAFVSTGQILIFGLFIVPLLPESPSYLLVKGKEKKARKVLLYLRGKNVNLEEEIMQLKAENECNGEKGWKILAKSNILKKCVIVFGLFFISNFCGSLVIRTNALRMLQTSGLSLDKELSTLFIFVLSLSGVISQALIIDRIGRRTCLVLSLNLLLIAYTVLGSYMFLQSEEVEAIYLLPGGNETTPEVNR</sequence>